<evidence type="ECO:0000256" key="1">
    <source>
        <dbReference type="ARBA" id="ARBA00009986"/>
    </source>
</evidence>
<sequence length="465" mass="49344">MNTCLVAGEWVACDRTVEVRNPYTGEVVGEASVADADQVRTAFRAAQAYRPRLTAFDRSEILIEAAAGIEADADGFAESICLESGLARKDADREVGRALALLRVCAEEAKRIHGEAIPTDVTAARHRRTAVTRRDPVGVVAAITPFNRPLNQVANKVGPAIAAGNRVVLKPSEKTPLTAVRFVRCLLDAGLPAPMLTLLTGTPEETGEALITSDLIDMVTFTGSAAVGRHIASTIGMCRSTYELGDNGALIVLDDADLPSAARAAAGAFATSGQSCRGVKRILVHEGVAKEFVELLREQAASLVVGDPRNPGTDVGTLIDEAAALVVQERVQEAVRSGARLVHGGRREGAQFWPTVLDEVPHHIPLVREETFGPCAPVIRVSGLDEAIAITNGTRYGLQAGLFTERLSAVRQAMDELEVGAVIVNDGPQFDSPNIPFGGVKDSGVGREGVRFAIHEMTTLRTLVL</sequence>
<evidence type="ECO:0000256" key="2">
    <source>
        <dbReference type="ARBA" id="ARBA00023002"/>
    </source>
</evidence>
<dbReference type="EMBL" id="KF386868">
    <property type="protein sequence ID" value="AGZ93995.1"/>
    <property type="molecule type" value="Genomic_DNA"/>
</dbReference>
<accession>U5YMV5</accession>
<dbReference type="GO" id="GO:0008911">
    <property type="term" value="F:lactaldehyde dehydrogenase (NAD+) activity"/>
    <property type="evidence" value="ECO:0007669"/>
    <property type="project" value="TreeGrafter"/>
</dbReference>
<dbReference type="InterPro" id="IPR051020">
    <property type="entry name" value="ALDH-related_metabolic_enz"/>
</dbReference>
<dbReference type="PANTHER" id="PTHR42991">
    <property type="entry name" value="ALDEHYDE DEHYDROGENASE"/>
    <property type="match status" value="1"/>
</dbReference>
<comment type="similarity">
    <text evidence="1">Belongs to the aldehyde dehydrogenase family.</text>
</comment>
<evidence type="ECO:0000259" key="3">
    <source>
        <dbReference type="Pfam" id="PF00171"/>
    </source>
</evidence>
<dbReference type="InterPro" id="IPR015590">
    <property type="entry name" value="Aldehyde_DH_dom"/>
</dbReference>
<dbReference type="Pfam" id="PF00171">
    <property type="entry name" value="Aldedh"/>
    <property type="match status" value="1"/>
</dbReference>
<evidence type="ECO:0000313" key="4">
    <source>
        <dbReference type="EMBL" id="AGZ93995.1"/>
    </source>
</evidence>
<protein>
    <submittedName>
        <fullName evidence="4">NAD-dependent aldehyde dehydrogenase</fullName>
    </submittedName>
</protein>
<proteinExistence type="inferred from homology"/>
<dbReference type="InterPro" id="IPR016162">
    <property type="entry name" value="Ald_DH_N"/>
</dbReference>
<dbReference type="Gene3D" id="3.40.605.10">
    <property type="entry name" value="Aldehyde Dehydrogenase, Chain A, domain 1"/>
    <property type="match status" value="1"/>
</dbReference>
<keyword evidence="2" id="KW-0560">Oxidoreductase</keyword>
<dbReference type="SUPFAM" id="SSF53720">
    <property type="entry name" value="ALDH-like"/>
    <property type="match status" value="1"/>
</dbReference>
<dbReference type="Gene3D" id="3.40.309.10">
    <property type="entry name" value="Aldehyde Dehydrogenase, Chain A, domain 2"/>
    <property type="match status" value="1"/>
</dbReference>
<dbReference type="InterPro" id="IPR016163">
    <property type="entry name" value="Ald_DH_C"/>
</dbReference>
<dbReference type="PANTHER" id="PTHR42991:SF1">
    <property type="entry name" value="ALDEHYDE DEHYDROGENASE"/>
    <property type="match status" value="1"/>
</dbReference>
<feature type="domain" description="Aldehyde dehydrogenase" evidence="3">
    <location>
        <begin position="10"/>
        <end position="462"/>
    </location>
</feature>
<reference evidence="4" key="1">
    <citation type="journal article" date="2013" name="Proc. Natl. Acad. Sci. U.S.A.">
        <title>Diversity and abundance of phosphonate biosynthetic genes in nature.</title>
        <authorList>
            <person name="Yu X."/>
            <person name="Doroghazi J.R."/>
            <person name="Janga S.C."/>
            <person name="Zhang J.K."/>
            <person name="Circello B."/>
            <person name="Griffin B.M."/>
            <person name="Labeda D.P."/>
            <person name="Metcalf W.W."/>
        </authorList>
    </citation>
    <scope>NUCLEOTIDE SEQUENCE</scope>
    <source>
        <strain evidence="4">MMG1662</strain>
    </source>
</reference>
<dbReference type="AlphaFoldDB" id="U5YMV5"/>
<organism evidence="4">
    <name type="scientific">Streptomyces sp. MMG1662</name>
    <dbReference type="NCBI Taxonomy" id="1415548"/>
    <lineage>
        <taxon>Bacteria</taxon>
        <taxon>Bacillati</taxon>
        <taxon>Actinomycetota</taxon>
        <taxon>Actinomycetes</taxon>
        <taxon>Kitasatosporales</taxon>
        <taxon>Streptomycetaceae</taxon>
        <taxon>Streptomyces</taxon>
    </lineage>
</organism>
<name>U5YMV5_9ACTN</name>
<dbReference type="InterPro" id="IPR016161">
    <property type="entry name" value="Ald_DH/histidinol_DH"/>
</dbReference>